<gene>
    <name evidence="1" type="ORF">I3842_06G152900</name>
</gene>
<organism evidence="1 2">
    <name type="scientific">Carya illinoinensis</name>
    <name type="common">Pecan</name>
    <dbReference type="NCBI Taxonomy" id="32201"/>
    <lineage>
        <taxon>Eukaryota</taxon>
        <taxon>Viridiplantae</taxon>
        <taxon>Streptophyta</taxon>
        <taxon>Embryophyta</taxon>
        <taxon>Tracheophyta</taxon>
        <taxon>Spermatophyta</taxon>
        <taxon>Magnoliopsida</taxon>
        <taxon>eudicotyledons</taxon>
        <taxon>Gunneridae</taxon>
        <taxon>Pentapetalae</taxon>
        <taxon>rosids</taxon>
        <taxon>fabids</taxon>
        <taxon>Fagales</taxon>
        <taxon>Juglandaceae</taxon>
        <taxon>Carya</taxon>
    </lineage>
</organism>
<dbReference type="AlphaFoldDB" id="A0A922EXR0"/>
<accession>A0A922EXR0</accession>
<proteinExistence type="predicted"/>
<comment type="caution">
    <text evidence="1">The sequence shown here is derived from an EMBL/GenBank/DDBJ whole genome shotgun (WGS) entry which is preliminary data.</text>
</comment>
<dbReference type="Proteomes" id="UP000811246">
    <property type="component" value="Chromosome 6"/>
</dbReference>
<reference evidence="1" key="1">
    <citation type="submission" date="2021-01" db="EMBL/GenBank/DDBJ databases">
        <authorList>
            <person name="Lovell J.T."/>
            <person name="Bentley N."/>
            <person name="Bhattarai G."/>
            <person name="Jenkins J.W."/>
            <person name="Sreedasyam A."/>
            <person name="Alarcon Y."/>
            <person name="Bock C."/>
            <person name="Boston L."/>
            <person name="Carlson J."/>
            <person name="Cervantes K."/>
            <person name="Clermont K."/>
            <person name="Krom N."/>
            <person name="Kubenka K."/>
            <person name="Mamidi S."/>
            <person name="Mattison C."/>
            <person name="Monteros M."/>
            <person name="Pisani C."/>
            <person name="Plott C."/>
            <person name="Rajasekar S."/>
            <person name="Rhein H.S."/>
            <person name="Rohla C."/>
            <person name="Song M."/>
            <person name="Hilaire R.S."/>
            <person name="Shu S."/>
            <person name="Wells L."/>
            <person name="Wang X."/>
            <person name="Webber J."/>
            <person name="Heerema R.J."/>
            <person name="Klein P."/>
            <person name="Conner P."/>
            <person name="Grauke L."/>
            <person name="Grimwood J."/>
            <person name="Schmutz J."/>
            <person name="Randall J.J."/>
        </authorList>
    </citation>
    <scope>NUCLEOTIDE SEQUENCE</scope>
    <source>
        <tissue evidence="1">Leaf</tissue>
    </source>
</reference>
<protein>
    <submittedName>
        <fullName evidence="1">Uncharacterized protein</fullName>
    </submittedName>
</protein>
<sequence>MALSMKNKLEFVDGSILKPSDPNNPLLSVWLCYNNMKNEGDQESQLLLFPLLTHMHLLLRVEITPFSKKEQLMYNHCGIISHVIEKCYKLHRFPPGYKPKPRQQSMANQVALHIVVNIIFHERTKHIELDGHFIRDKI</sequence>
<evidence type="ECO:0000313" key="1">
    <source>
        <dbReference type="EMBL" id="KAG6709845.1"/>
    </source>
</evidence>
<dbReference type="EMBL" id="CM031830">
    <property type="protein sequence ID" value="KAG6709845.1"/>
    <property type="molecule type" value="Genomic_DNA"/>
</dbReference>
<name>A0A922EXR0_CARIL</name>
<evidence type="ECO:0000313" key="2">
    <source>
        <dbReference type="Proteomes" id="UP000811246"/>
    </source>
</evidence>